<reference evidence="2 3" key="1">
    <citation type="journal article" date="2017" name="Mol. Biol. Evol.">
        <title>The 4-celled Tetrabaena socialis nuclear genome reveals the essential components for genetic control of cell number at the origin of multicellularity in the volvocine lineage.</title>
        <authorList>
            <person name="Featherston J."/>
            <person name="Arakaki Y."/>
            <person name="Hanschen E.R."/>
            <person name="Ferris P.J."/>
            <person name="Michod R.E."/>
            <person name="Olson B.J.S.C."/>
            <person name="Nozaki H."/>
            <person name="Durand P.M."/>
        </authorList>
    </citation>
    <scope>NUCLEOTIDE SEQUENCE [LARGE SCALE GENOMIC DNA]</scope>
    <source>
        <strain evidence="2 3">NIES-571</strain>
    </source>
</reference>
<dbReference type="OrthoDB" id="508050at2759"/>
<proteinExistence type="predicted"/>
<dbReference type="InterPro" id="IPR017395">
    <property type="entry name" value="Chlorophyllase-like"/>
</dbReference>
<accession>A0A2J8AGI1</accession>
<keyword evidence="1" id="KW-0732">Signal</keyword>
<feature type="signal peptide" evidence="1">
    <location>
        <begin position="1"/>
        <end position="29"/>
    </location>
</feature>
<dbReference type="GO" id="GO:0047746">
    <property type="term" value="F:chlorophyllase activity"/>
    <property type="evidence" value="ECO:0007669"/>
    <property type="project" value="TreeGrafter"/>
</dbReference>
<dbReference type="Proteomes" id="UP000236333">
    <property type="component" value="Unassembled WGS sequence"/>
</dbReference>
<dbReference type="PANTHER" id="PTHR33428:SF14">
    <property type="entry name" value="CARBOXYLESTERASE TYPE B DOMAIN-CONTAINING PROTEIN"/>
    <property type="match status" value="1"/>
</dbReference>
<dbReference type="Pfam" id="PF07224">
    <property type="entry name" value="Chlorophyllase"/>
    <property type="match status" value="1"/>
</dbReference>
<dbReference type="AlphaFoldDB" id="A0A2J8AGI1"/>
<organism evidence="2 3">
    <name type="scientific">Tetrabaena socialis</name>
    <dbReference type="NCBI Taxonomy" id="47790"/>
    <lineage>
        <taxon>Eukaryota</taxon>
        <taxon>Viridiplantae</taxon>
        <taxon>Chlorophyta</taxon>
        <taxon>core chlorophytes</taxon>
        <taxon>Chlorophyceae</taxon>
        <taxon>CS clade</taxon>
        <taxon>Chlamydomonadales</taxon>
        <taxon>Tetrabaenaceae</taxon>
        <taxon>Tetrabaena</taxon>
    </lineage>
</organism>
<evidence type="ECO:0000313" key="2">
    <source>
        <dbReference type="EMBL" id="PNH11638.1"/>
    </source>
</evidence>
<dbReference type="Gene3D" id="3.40.50.1820">
    <property type="entry name" value="alpha/beta hydrolase"/>
    <property type="match status" value="1"/>
</dbReference>
<dbReference type="PANTHER" id="PTHR33428">
    <property type="entry name" value="CHLOROPHYLLASE-2, CHLOROPLASTIC"/>
    <property type="match status" value="1"/>
</dbReference>
<name>A0A2J8AGI1_9CHLO</name>
<dbReference type="SUPFAM" id="SSF53474">
    <property type="entry name" value="alpha/beta-Hydrolases"/>
    <property type="match status" value="1"/>
</dbReference>
<dbReference type="GO" id="GO:0015996">
    <property type="term" value="P:chlorophyll catabolic process"/>
    <property type="evidence" value="ECO:0007669"/>
    <property type="project" value="TreeGrafter"/>
</dbReference>
<evidence type="ECO:0000256" key="1">
    <source>
        <dbReference type="SAM" id="SignalP"/>
    </source>
</evidence>
<comment type="caution">
    <text evidence="2">The sequence shown here is derived from an EMBL/GenBank/DDBJ whole genome shotgun (WGS) entry which is preliminary data.</text>
</comment>
<dbReference type="EMBL" id="PGGS01000025">
    <property type="protein sequence ID" value="PNH11638.1"/>
    <property type="molecule type" value="Genomic_DNA"/>
</dbReference>
<feature type="chain" id="PRO_5014428286" evidence="1">
    <location>
        <begin position="30"/>
        <end position="310"/>
    </location>
</feature>
<keyword evidence="3" id="KW-1185">Reference proteome</keyword>
<protein>
    <submittedName>
        <fullName evidence="2">Chlorophyllase-1, chloroplastic</fullName>
    </submittedName>
</protein>
<sequence length="310" mass="32205">MALTLPRSASALALVLNMAAAVISRTAVAQSDYTSAGPFTVASMTQRVVLLYFFNGFQARAPWYGGIVRHAASWGYVVVQYTVPGLLPIVVDRLELGYLPPLMSWVAAQGARSGGPLFGLPDTTRTATAGHSRGGKLAALHYAGRADIATAVLFDPVDGSGRAPEGPDYPSAAKALAAANKTAALIGAGITGSCNPEGSNYPKFFAALAPGSWQMVVLQAGHMQFCRTGNAFADWSLDRLCRRGNLSSQTVIDDAAALAVAWLESTFRPKQAQPGLRQFREWVDGQVAASVVSFTVAGGAGGGGGGQAQT</sequence>
<dbReference type="InterPro" id="IPR029058">
    <property type="entry name" value="AB_hydrolase_fold"/>
</dbReference>
<gene>
    <name evidence="2" type="ORF">TSOC_001509</name>
</gene>
<evidence type="ECO:0000313" key="3">
    <source>
        <dbReference type="Proteomes" id="UP000236333"/>
    </source>
</evidence>